<feature type="transmembrane region" description="Helical" evidence="5">
    <location>
        <begin position="173"/>
        <end position="191"/>
    </location>
</feature>
<accession>A0A6H5H3U8</accession>
<evidence type="ECO:0000256" key="4">
    <source>
        <dbReference type="ARBA" id="ARBA00023136"/>
    </source>
</evidence>
<organism evidence="6 7">
    <name type="scientific">Nesidiocoris tenuis</name>
    <dbReference type="NCBI Taxonomy" id="355587"/>
    <lineage>
        <taxon>Eukaryota</taxon>
        <taxon>Metazoa</taxon>
        <taxon>Ecdysozoa</taxon>
        <taxon>Arthropoda</taxon>
        <taxon>Hexapoda</taxon>
        <taxon>Insecta</taxon>
        <taxon>Pterygota</taxon>
        <taxon>Neoptera</taxon>
        <taxon>Paraneoptera</taxon>
        <taxon>Hemiptera</taxon>
        <taxon>Heteroptera</taxon>
        <taxon>Panheteroptera</taxon>
        <taxon>Cimicomorpha</taxon>
        <taxon>Miridae</taxon>
        <taxon>Dicyphina</taxon>
        <taxon>Nesidiocoris</taxon>
    </lineage>
</organism>
<dbReference type="InterPro" id="IPR006214">
    <property type="entry name" value="Bax_inhibitor_1-related"/>
</dbReference>
<reference evidence="6 7" key="1">
    <citation type="submission" date="2020-02" db="EMBL/GenBank/DDBJ databases">
        <authorList>
            <person name="Ferguson B K."/>
        </authorList>
    </citation>
    <scope>NUCLEOTIDE SEQUENCE [LARGE SCALE GENOMIC DNA]</scope>
</reference>
<evidence type="ECO:0000256" key="3">
    <source>
        <dbReference type="ARBA" id="ARBA00022989"/>
    </source>
</evidence>
<feature type="transmembrane region" description="Helical" evidence="5">
    <location>
        <begin position="228"/>
        <end position="246"/>
    </location>
</feature>
<proteinExistence type="inferred from homology"/>
<sequence length="285" mass="32311">MSTTPLMQDDAEFGGKHDDRIEDDFFFRNNVHGASVQIRLGFLRKVYSLLFVQLLVTTIIGFTLINVPAAKGFVQAKLVFLYRQLFDIDGEVGTIGIVAVLTKWRYEISPLRRRYAVTWMITIGFLSNIVVLIALHFKRKETPTNFVLLAIFTVVQAYTVGVLVSFYDGYVVLQAFLLTVLVMGGLTAYTFQTKRDFSNMGVLLFTALIVLIFGGLIQLFVQSSALEFGISIFGAFIFALFIVYDTQNLMLRVSPEEYILATIELYLDIINLFLYILRALEAARR</sequence>
<feature type="transmembrane region" description="Helical" evidence="5">
    <location>
        <begin position="147"/>
        <end position="167"/>
    </location>
</feature>
<protein>
    <submittedName>
        <fullName evidence="6">Uncharacterized protein</fullName>
    </submittedName>
</protein>
<dbReference type="OrthoDB" id="7933078at2759"/>
<evidence type="ECO:0000313" key="6">
    <source>
        <dbReference type="EMBL" id="CAB0010660.1"/>
    </source>
</evidence>
<keyword evidence="3 5" id="KW-1133">Transmembrane helix</keyword>
<dbReference type="EMBL" id="CADCXU010023080">
    <property type="protein sequence ID" value="CAB0010660.1"/>
    <property type="molecule type" value="Genomic_DNA"/>
</dbReference>
<dbReference type="GO" id="GO:0016020">
    <property type="term" value="C:membrane"/>
    <property type="evidence" value="ECO:0007669"/>
    <property type="project" value="UniProtKB-SubCell"/>
</dbReference>
<keyword evidence="7" id="KW-1185">Reference proteome</keyword>
<evidence type="ECO:0000256" key="2">
    <source>
        <dbReference type="ARBA" id="ARBA00022692"/>
    </source>
</evidence>
<dbReference type="PANTHER" id="PTHR23291">
    <property type="entry name" value="BAX INHIBITOR-RELATED"/>
    <property type="match status" value="1"/>
</dbReference>
<keyword evidence="4 5" id="KW-0472">Membrane</keyword>
<feature type="transmembrane region" description="Helical" evidence="5">
    <location>
        <begin position="116"/>
        <end position="135"/>
    </location>
</feature>
<feature type="transmembrane region" description="Helical" evidence="5">
    <location>
        <begin position="203"/>
        <end position="222"/>
    </location>
</feature>
<dbReference type="AlphaFoldDB" id="A0A6H5H3U8"/>
<evidence type="ECO:0000256" key="1">
    <source>
        <dbReference type="ARBA" id="ARBA00004141"/>
    </source>
</evidence>
<feature type="transmembrane region" description="Helical" evidence="5">
    <location>
        <begin position="46"/>
        <end position="65"/>
    </location>
</feature>
<gene>
    <name evidence="6" type="ORF">NTEN_LOCUS15689</name>
</gene>
<keyword evidence="2 5" id="KW-0812">Transmembrane</keyword>
<dbReference type="Pfam" id="PF01027">
    <property type="entry name" value="Bax1-I"/>
    <property type="match status" value="1"/>
</dbReference>
<name>A0A6H5H3U8_9HEMI</name>
<comment type="subcellular location">
    <subcellularLocation>
        <location evidence="1">Membrane</location>
        <topology evidence="1">Multi-pass membrane protein</topology>
    </subcellularLocation>
</comment>
<evidence type="ECO:0000313" key="7">
    <source>
        <dbReference type="Proteomes" id="UP000479000"/>
    </source>
</evidence>
<dbReference type="Proteomes" id="UP000479000">
    <property type="component" value="Unassembled WGS sequence"/>
</dbReference>
<dbReference type="GO" id="GO:0043066">
    <property type="term" value="P:negative regulation of apoptotic process"/>
    <property type="evidence" value="ECO:0007669"/>
    <property type="project" value="TreeGrafter"/>
</dbReference>
<comment type="similarity">
    <text evidence="5">Belongs to the BI1 family.</text>
</comment>
<dbReference type="PANTHER" id="PTHR23291:SF50">
    <property type="entry name" value="PROTEIN LIFEGUARD 4"/>
    <property type="match status" value="1"/>
</dbReference>
<evidence type="ECO:0000256" key="5">
    <source>
        <dbReference type="RuleBase" id="RU004379"/>
    </source>
</evidence>